<dbReference type="Gene3D" id="3.30.420.40">
    <property type="match status" value="2"/>
</dbReference>
<dbReference type="PANTHER" id="PTHR43435:SF4">
    <property type="entry name" value="FGGY CARBOHYDRATE KINASE DOMAIN-CONTAINING PROTEIN"/>
    <property type="match status" value="1"/>
</dbReference>
<dbReference type="InterPro" id="IPR043129">
    <property type="entry name" value="ATPase_NBD"/>
</dbReference>
<dbReference type="AlphaFoldDB" id="A0A9P0HK20"/>
<name>A0A9P0HK20_NEZVI</name>
<proteinExistence type="predicted"/>
<evidence type="ECO:0000313" key="4">
    <source>
        <dbReference type="EMBL" id="CAH1404070.1"/>
    </source>
</evidence>
<dbReference type="Proteomes" id="UP001152798">
    <property type="component" value="Chromosome 5"/>
</dbReference>
<dbReference type="OrthoDB" id="203824at2759"/>
<dbReference type="Pfam" id="PF02782">
    <property type="entry name" value="FGGY_C"/>
    <property type="match status" value="1"/>
</dbReference>
<evidence type="ECO:0000256" key="2">
    <source>
        <dbReference type="ARBA" id="ARBA00022777"/>
    </source>
</evidence>
<dbReference type="GO" id="GO:0005737">
    <property type="term" value="C:cytoplasm"/>
    <property type="evidence" value="ECO:0007669"/>
    <property type="project" value="TreeGrafter"/>
</dbReference>
<dbReference type="SUPFAM" id="SSF53067">
    <property type="entry name" value="Actin-like ATPase domain"/>
    <property type="match status" value="2"/>
</dbReference>
<keyword evidence="2" id="KW-0418">Kinase</keyword>
<keyword evidence="1" id="KW-0808">Transferase</keyword>
<evidence type="ECO:0000256" key="1">
    <source>
        <dbReference type="ARBA" id="ARBA00022679"/>
    </source>
</evidence>
<sequence length="327" mass="36076">MWLKENLNSQCWKKTDKFFDLPDFLTWKATGCDTRSLCSVTCKWLYEVSSDGQGGWNKIFLEQIGLDELTENNFIKIGNVIKQPGERCGTGLKADVAEVLDLLEGTAVATSIIDAHAGGLGLIGCHAPSIPQSITSRLPLICGTSTCHMAVSKEAVFVNGVWGPYWSAMVPGLWLNEAGQSASGCLLDHIISTHPASSQIKLEKGKHIVDYLNTLLKKMASRDGKPVDTLSKDVHVLPDFHGNRSPLADPTMKGMVCGLTLCADEEQLAILYLATVQALAKRIIRHFIVKFKDFTEMGFFNFDYPLLYSVVSHTTTYVVILFQFSRP</sequence>
<evidence type="ECO:0000313" key="5">
    <source>
        <dbReference type="Proteomes" id="UP001152798"/>
    </source>
</evidence>
<organism evidence="4 5">
    <name type="scientific">Nezara viridula</name>
    <name type="common">Southern green stink bug</name>
    <name type="synonym">Cimex viridulus</name>
    <dbReference type="NCBI Taxonomy" id="85310"/>
    <lineage>
        <taxon>Eukaryota</taxon>
        <taxon>Metazoa</taxon>
        <taxon>Ecdysozoa</taxon>
        <taxon>Arthropoda</taxon>
        <taxon>Hexapoda</taxon>
        <taxon>Insecta</taxon>
        <taxon>Pterygota</taxon>
        <taxon>Neoptera</taxon>
        <taxon>Paraneoptera</taxon>
        <taxon>Hemiptera</taxon>
        <taxon>Heteroptera</taxon>
        <taxon>Panheteroptera</taxon>
        <taxon>Pentatomomorpha</taxon>
        <taxon>Pentatomoidea</taxon>
        <taxon>Pentatomidae</taxon>
        <taxon>Pentatominae</taxon>
        <taxon>Nezara</taxon>
    </lineage>
</organism>
<dbReference type="GO" id="GO:0019150">
    <property type="term" value="F:D-ribulokinase activity"/>
    <property type="evidence" value="ECO:0007669"/>
    <property type="project" value="TreeGrafter"/>
</dbReference>
<dbReference type="PANTHER" id="PTHR43435">
    <property type="entry name" value="RIBULOKINASE"/>
    <property type="match status" value="1"/>
</dbReference>
<keyword evidence="5" id="KW-1185">Reference proteome</keyword>
<dbReference type="EMBL" id="OV725081">
    <property type="protein sequence ID" value="CAH1404070.1"/>
    <property type="molecule type" value="Genomic_DNA"/>
</dbReference>
<dbReference type="GO" id="GO:0019321">
    <property type="term" value="P:pentose metabolic process"/>
    <property type="evidence" value="ECO:0007669"/>
    <property type="project" value="TreeGrafter"/>
</dbReference>
<accession>A0A9P0HK20</accession>
<feature type="domain" description="Carbohydrate kinase FGGY C-terminal" evidence="3">
    <location>
        <begin position="141"/>
        <end position="282"/>
    </location>
</feature>
<evidence type="ECO:0000259" key="3">
    <source>
        <dbReference type="Pfam" id="PF02782"/>
    </source>
</evidence>
<protein>
    <recommendedName>
        <fullName evidence="3">Carbohydrate kinase FGGY C-terminal domain-containing protein</fullName>
    </recommendedName>
</protein>
<reference evidence="4" key="1">
    <citation type="submission" date="2022-01" db="EMBL/GenBank/DDBJ databases">
        <authorList>
            <person name="King R."/>
        </authorList>
    </citation>
    <scope>NUCLEOTIDE SEQUENCE</scope>
</reference>
<dbReference type="InterPro" id="IPR018485">
    <property type="entry name" value="FGGY_C"/>
</dbReference>
<gene>
    <name evidence="4" type="ORF">NEZAVI_LOCUS12542</name>
</gene>